<comment type="caution">
    <text evidence="5">The sequence shown here is derived from an EMBL/GenBank/DDBJ whole genome shotgun (WGS) entry which is preliminary data.</text>
</comment>
<gene>
    <name evidence="5" type="ORF">GCM10009020_24190</name>
</gene>
<dbReference type="PANTHER" id="PTHR10655">
    <property type="entry name" value="LYSOPHOSPHOLIPASE-RELATED"/>
    <property type="match status" value="1"/>
</dbReference>
<organism evidence="5 6">
    <name type="scientific">Natronoarchaeum mannanilyticum</name>
    <dbReference type="NCBI Taxonomy" id="926360"/>
    <lineage>
        <taxon>Archaea</taxon>
        <taxon>Methanobacteriati</taxon>
        <taxon>Methanobacteriota</taxon>
        <taxon>Stenosarchaea group</taxon>
        <taxon>Halobacteria</taxon>
        <taxon>Halobacteriales</taxon>
        <taxon>Natronoarchaeaceae</taxon>
    </lineage>
</organism>
<dbReference type="AlphaFoldDB" id="A0AAV3TC61"/>
<dbReference type="PANTHER" id="PTHR10655:SF17">
    <property type="entry name" value="LYSOPHOSPHOLIPASE-LIKE PROTEIN 1"/>
    <property type="match status" value="1"/>
</dbReference>
<dbReference type="InterPro" id="IPR003140">
    <property type="entry name" value="PLipase/COase/thioEstase"/>
</dbReference>
<proteinExistence type="inferred from homology"/>
<name>A0AAV3TC61_9EURY</name>
<evidence type="ECO:0000256" key="3">
    <source>
        <dbReference type="SAM" id="MobiDB-lite"/>
    </source>
</evidence>
<dbReference type="EMBL" id="BAAADV010000004">
    <property type="protein sequence ID" value="GAA0675646.1"/>
    <property type="molecule type" value="Genomic_DNA"/>
</dbReference>
<evidence type="ECO:0000259" key="4">
    <source>
        <dbReference type="Pfam" id="PF02230"/>
    </source>
</evidence>
<accession>A0AAV3TC61</accession>
<evidence type="ECO:0000313" key="5">
    <source>
        <dbReference type="EMBL" id="GAA0675646.1"/>
    </source>
</evidence>
<comment type="similarity">
    <text evidence="1">Belongs to the AB hydrolase superfamily. AB hydrolase 2 family.</text>
</comment>
<dbReference type="Proteomes" id="UP001500420">
    <property type="component" value="Unassembled WGS sequence"/>
</dbReference>
<dbReference type="RefSeq" id="WP_343774284.1">
    <property type="nucleotide sequence ID" value="NZ_BAAADV010000004.1"/>
</dbReference>
<evidence type="ECO:0000256" key="1">
    <source>
        <dbReference type="ARBA" id="ARBA00006499"/>
    </source>
</evidence>
<dbReference type="InterPro" id="IPR029058">
    <property type="entry name" value="AB_hydrolase_fold"/>
</dbReference>
<evidence type="ECO:0000256" key="2">
    <source>
        <dbReference type="ARBA" id="ARBA00022801"/>
    </source>
</evidence>
<feature type="compositionally biased region" description="Basic and acidic residues" evidence="3">
    <location>
        <begin position="1"/>
        <end position="12"/>
    </location>
</feature>
<reference evidence="5 6" key="1">
    <citation type="journal article" date="2019" name="Int. J. Syst. Evol. Microbiol.">
        <title>The Global Catalogue of Microorganisms (GCM) 10K type strain sequencing project: providing services to taxonomists for standard genome sequencing and annotation.</title>
        <authorList>
            <consortium name="The Broad Institute Genomics Platform"/>
            <consortium name="The Broad Institute Genome Sequencing Center for Infectious Disease"/>
            <person name="Wu L."/>
            <person name="Ma J."/>
        </authorList>
    </citation>
    <scope>NUCLEOTIDE SEQUENCE [LARGE SCALE GENOMIC DNA]</scope>
    <source>
        <strain evidence="5 6">JCM 16328</strain>
    </source>
</reference>
<protein>
    <submittedName>
        <fullName evidence="5">Alpha/beta fold hydrolase</fullName>
    </submittedName>
</protein>
<sequence length="220" mass="23772">MTKSDVPLEHKTISPPDDADGPHPAVFVFHGRGADETDLLPVAQRFPDELFVVSFRAPDRLQGGYTWYDLDLSAGGIHQSQPDADEFRRSLDLIDESIDAAVEAYDLDPDRLGLLGFSQGAISTFALLLEHPGRFAWAAGLHGYLPESHADLTPEGIEGTPVFVGAGQQDQIIPPARAENAAVRLSEVGCAVDSNTYDVGHGIGPDELEDLLSWLDDRTA</sequence>
<feature type="domain" description="Phospholipase/carboxylesterase/thioesterase" evidence="4">
    <location>
        <begin position="20"/>
        <end position="215"/>
    </location>
</feature>
<dbReference type="InterPro" id="IPR050565">
    <property type="entry name" value="LYPA1-2/EST-like"/>
</dbReference>
<dbReference type="Pfam" id="PF02230">
    <property type="entry name" value="Abhydrolase_2"/>
    <property type="match status" value="1"/>
</dbReference>
<dbReference type="Gene3D" id="3.40.50.1820">
    <property type="entry name" value="alpha/beta hydrolase"/>
    <property type="match status" value="1"/>
</dbReference>
<evidence type="ECO:0000313" key="6">
    <source>
        <dbReference type="Proteomes" id="UP001500420"/>
    </source>
</evidence>
<feature type="region of interest" description="Disordered" evidence="3">
    <location>
        <begin position="1"/>
        <end position="23"/>
    </location>
</feature>
<keyword evidence="2 5" id="KW-0378">Hydrolase</keyword>
<dbReference type="SUPFAM" id="SSF53474">
    <property type="entry name" value="alpha/beta-Hydrolases"/>
    <property type="match status" value="1"/>
</dbReference>
<dbReference type="GO" id="GO:0016787">
    <property type="term" value="F:hydrolase activity"/>
    <property type="evidence" value="ECO:0007669"/>
    <property type="project" value="UniProtKB-KW"/>
</dbReference>
<keyword evidence="6" id="KW-1185">Reference proteome</keyword>